<evidence type="ECO:0000256" key="4">
    <source>
        <dbReference type="ARBA" id="ARBA00022695"/>
    </source>
</evidence>
<dbReference type="InterPro" id="IPR045085">
    <property type="entry name" value="HLD_clamp_pol_III_gamma_tau"/>
</dbReference>
<dbReference type="InterPro" id="IPR012763">
    <property type="entry name" value="DNA_pol_III_sug/sutau_N"/>
</dbReference>
<evidence type="ECO:0000256" key="3">
    <source>
        <dbReference type="ARBA" id="ARBA00022679"/>
    </source>
</evidence>
<evidence type="ECO:0000256" key="12">
    <source>
        <dbReference type="SAM" id="MobiDB-lite"/>
    </source>
</evidence>
<evidence type="ECO:0000256" key="6">
    <source>
        <dbReference type="ARBA" id="ARBA00022723"/>
    </source>
</evidence>
<dbReference type="Pfam" id="PF22608">
    <property type="entry name" value="DNAX_ATPase_lid"/>
    <property type="match status" value="1"/>
</dbReference>
<accession>E8LBD1</accession>
<evidence type="ECO:0000256" key="2">
    <source>
        <dbReference type="ARBA" id="ARBA00012417"/>
    </source>
</evidence>
<dbReference type="GO" id="GO:0006261">
    <property type="term" value="P:DNA-templated DNA replication"/>
    <property type="evidence" value="ECO:0007669"/>
    <property type="project" value="TreeGrafter"/>
</dbReference>
<evidence type="ECO:0000313" key="14">
    <source>
        <dbReference type="EMBL" id="EFY05817.1"/>
    </source>
</evidence>
<dbReference type="InterPro" id="IPR022754">
    <property type="entry name" value="DNA_pol_III_gamma-3"/>
</dbReference>
<keyword evidence="6" id="KW-0479">Metal-binding</keyword>
<dbReference type="EC" id="2.7.7.7" evidence="2"/>
<dbReference type="GO" id="GO:0003887">
    <property type="term" value="F:DNA-directed DNA polymerase activity"/>
    <property type="evidence" value="ECO:0007669"/>
    <property type="project" value="UniProtKB-KW"/>
</dbReference>
<keyword evidence="5" id="KW-0235">DNA replication</keyword>
<evidence type="ECO:0000256" key="10">
    <source>
        <dbReference type="ARBA" id="ARBA00022932"/>
    </source>
</evidence>
<evidence type="ECO:0000256" key="5">
    <source>
        <dbReference type="ARBA" id="ARBA00022705"/>
    </source>
</evidence>
<proteinExistence type="inferred from homology"/>
<dbReference type="GO" id="GO:0046872">
    <property type="term" value="F:metal ion binding"/>
    <property type="evidence" value="ECO:0007669"/>
    <property type="project" value="UniProtKB-KW"/>
</dbReference>
<dbReference type="Pfam" id="PF12169">
    <property type="entry name" value="DNA_pol3_gamma3"/>
    <property type="match status" value="1"/>
</dbReference>
<dbReference type="EMBL" id="AEVN01000006">
    <property type="protein sequence ID" value="EFY05817.1"/>
    <property type="molecule type" value="Genomic_DNA"/>
</dbReference>
<keyword evidence="8" id="KW-0862">Zinc</keyword>
<dbReference type="GO" id="GO:0005524">
    <property type="term" value="F:ATP binding"/>
    <property type="evidence" value="ECO:0007669"/>
    <property type="project" value="UniProtKB-KW"/>
</dbReference>
<dbReference type="AlphaFoldDB" id="E8LBD1"/>
<comment type="catalytic activity">
    <reaction evidence="11">
        <text>DNA(n) + a 2'-deoxyribonucleoside 5'-triphosphate = DNA(n+1) + diphosphate</text>
        <dbReference type="Rhea" id="RHEA:22508"/>
        <dbReference type="Rhea" id="RHEA-COMP:17339"/>
        <dbReference type="Rhea" id="RHEA-COMP:17340"/>
        <dbReference type="ChEBI" id="CHEBI:33019"/>
        <dbReference type="ChEBI" id="CHEBI:61560"/>
        <dbReference type="ChEBI" id="CHEBI:173112"/>
        <dbReference type="EC" id="2.7.7.7"/>
    </reaction>
</comment>
<evidence type="ECO:0000256" key="7">
    <source>
        <dbReference type="ARBA" id="ARBA00022741"/>
    </source>
</evidence>
<dbReference type="Proteomes" id="UP000004923">
    <property type="component" value="Unassembled WGS sequence"/>
</dbReference>
<dbReference type="Gene3D" id="1.10.8.60">
    <property type="match status" value="1"/>
</dbReference>
<dbReference type="CDD" id="cd18137">
    <property type="entry name" value="HLD_clamp_pol_III_gamma_tau"/>
    <property type="match status" value="1"/>
</dbReference>
<dbReference type="SUPFAM" id="SSF48019">
    <property type="entry name" value="post-AAA+ oligomerization domain-like"/>
    <property type="match status" value="1"/>
</dbReference>
<comment type="caution">
    <text evidence="14">The sequence shown here is derived from an EMBL/GenBank/DDBJ whole genome shotgun (WGS) entry which is preliminary data.</text>
</comment>
<protein>
    <recommendedName>
        <fullName evidence="2">DNA-directed DNA polymerase</fullName>
        <ecNumber evidence="2">2.7.7.7</ecNumber>
    </recommendedName>
</protein>
<organism evidence="14 15">
    <name type="scientific">Phascolarctobacterium succinatutens YIT 12067</name>
    <dbReference type="NCBI Taxonomy" id="626939"/>
    <lineage>
        <taxon>Bacteria</taxon>
        <taxon>Bacillati</taxon>
        <taxon>Bacillota</taxon>
        <taxon>Negativicutes</taxon>
        <taxon>Acidaminococcales</taxon>
        <taxon>Acidaminococcaceae</taxon>
        <taxon>Phascolarctobacterium</taxon>
    </lineage>
</organism>
<keyword evidence="10" id="KW-0239">DNA-directed DNA polymerase</keyword>
<dbReference type="Pfam" id="PF13177">
    <property type="entry name" value="DNA_pol3_delta2"/>
    <property type="match status" value="1"/>
</dbReference>
<dbReference type="InterPro" id="IPR003593">
    <property type="entry name" value="AAA+_ATPase"/>
</dbReference>
<evidence type="ECO:0000313" key="15">
    <source>
        <dbReference type="Proteomes" id="UP000004923"/>
    </source>
</evidence>
<comment type="similarity">
    <text evidence="1">Belongs to the DnaX/STICHEL family.</text>
</comment>
<dbReference type="InterPro" id="IPR050238">
    <property type="entry name" value="DNA_Rep/Repair_Clamp_Loader"/>
</dbReference>
<dbReference type="NCBIfam" id="TIGR02397">
    <property type="entry name" value="dnaX_nterm"/>
    <property type="match status" value="1"/>
</dbReference>
<dbReference type="CDD" id="cd00009">
    <property type="entry name" value="AAA"/>
    <property type="match status" value="1"/>
</dbReference>
<dbReference type="OrthoDB" id="9810148at2"/>
<gene>
    <name evidence="14" type="primary">dnaX</name>
    <name evidence="14" type="ORF">HMPREF9443_00140</name>
</gene>
<dbReference type="PANTHER" id="PTHR11669">
    <property type="entry name" value="REPLICATION FACTOR C / DNA POLYMERASE III GAMMA-TAU SUBUNIT"/>
    <property type="match status" value="1"/>
</dbReference>
<dbReference type="eggNOG" id="COG2812">
    <property type="taxonomic scope" value="Bacteria"/>
</dbReference>
<reference evidence="14 15" key="1">
    <citation type="submission" date="2011-01" db="EMBL/GenBank/DDBJ databases">
        <authorList>
            <person name="Weinstock G."/>
            <person name="Sodergren E."/>
            <person name="Clifton S."/>
            <person name="Fulton L."/>
            <person name="Fulton B."/>
            <person name="Courtney L."/>
            <person name="Fronick C."/>
            <person name="Harrison M."/>
            <person name="Strong C."/>
            <person name="Farmer C."/>
            <person name="Delahaunty K."/>
            <person name="Markovic C."/>
            <person name="Hall O."/>
            <person name="Minx P."/>
            <person name="Tomlinson C."/>
            <person name="Mitreva M."/>
            <person name="Hou S."/>
            <person name="Chen J."/>
            <person name="Wollam A."/>
            <person name="Pepin K.H."/>
            <person name="Johnson M."/>
            <person name="Bhonagiri V."/>
            <person name="Zhang X."/>
            <person name="Suruliraj S."/>
            <person name="Warren W."/>
            <person name="Chinwalla A."/>
            <person name="Mardis E.R."/>
            <person name="Wilson R.K."/>
        </authorList>
    </citation>
    <scope>NUCLEOTIDE SEQUENCE [LARGE SCALE GENOMIC DNA]</scope>
    <source>
        <strain evidence="14 15">YIT 12067</strain>
    </source>
</reference>
<keyword evidence="7" id="KW-0547">Nucleotide-binding</keyword>
<dbReference type="PRINTS" id="PR00300">
    <property type="entry name" value="CLPPROTEASEA"/>
</dbReference>
<feature type="region of interest" description="Disordered" evidence="12">
    <location>
        <begin position="562"/>
        <end position="582"/>
    </location>
</feature>
<dbReference type="SUPFAM" id="SSF52540">
    <property type="entry name" value="P-loop containing nucleoside triphosphate hydrolases"/>
    <property type="match status" value="1"/>
</dbReference>
<evidence type="ECO:0000256" key="9">
    <source>
        <dbReference type="ARBA" id="ARBA00022840"/>
    </source>
</evidence>
<dbReference type="Gene3D" id="3.40.50.300">
    <property type="entry name" value="P-loop containing nucleotide triphosphate hydrolases"/>
    <property type="match status" value="1"/>
</dbReference>
<dbReference type="InterPro" id="IPR001270">
    <property type="entry name" value="ClpA/B"/>
</dbReference>
<dbReference type="NCBIfam" id="NF004046">
    <property type="entry name" value="PRK05563.1"/>
    <property type="match status" value="1"/>
</dbReference>
<keyword evidence="15" id="KW-1185">Reference proteome</keyword>
<dbReference type="FunFam" id="3.40.50.300:FF:000014">
    <property type="entry name" value="DNA polymerase III subunit gamma/tau"/>
    <property type="match status" value="1"/>
</dbReference>
<dbReference type="InterPro" id="IPR027417">
    <property type="entry name" value="P-loop_NTPase"/>
</dbReference>
<evidence type="ECO:0000256" key="11">
    <source>
        <dbReference type="ARBA" id="ARBA00049244"/>
    </source>
</evidence>
<dbReference type="PANTHER" id="PTHR11669:SF0">
    <property type="entry name" value="PROTEIN STICHEL-LIKE 2"/>
    <property type="match status" value="1"/>
</dbReference>
<dbReference type="FunFam" id="1.10.8.60:FF:000013">
    <property type="entry name" value="DNA polymerase III subunit gamma/tau"/>
    <property type="match status" value="1"/>
</dbReference>
<evidence type="ECO:0000256" key="8">
    <source>
        <dbReference type="ARBA" id="ARBA00022833"/>
    </source>
</evidence>
<feature type="compositionally biased region" description="Low complexity" evidence="12">
    <location>
        <begin position="562"/>
        <end position="578"/>
    </location>
</feature>
<name>E8LBD1_9FIRM</name>
<dbReference type="HOGENOM" id="CLU_006229_0_3_9"/>
<dbReference type="GO" id="GO:0003677">
    <property type="term" value="F:DNA binding"/>
    <property type="evidence" value="ECO:0007669"/>
    <property type="project" value="InterPro"/>
</dbReference>
<evidence type="ECO:0000259" key="13">
    <source>
        <dbReference type="SMART" id="SM00382"/>
    </source>
</evidence>
<dbReference type="RefSeq" id="WP_009144538.1">
    <property type="nucleotide sequence ID" value="NZ_GL830848.1"/>
</dbReference>
<dbReference type="InterPro" id="IPR008921">
    <property type="entry name" value="DNA_pol3_clamp-load_cplx_C"/>
</dbReference>
<dbReference type="SMART" id="SM00382">
    <property type="entry name" value="AAA"/>
    <property type="match status" value="1"/>
</dbReference>
<keyword evidence="9" id="KW-0067">ATP-binding</keyword>
<keyword evidence="4 14" id="KW-0548">Nucleotidyltransferase</keyword>
<keyword evidence="3 14" id="KW-0808">Transferase</keyword>
<dbReference type="GO" id="GO:0009360">
    <property type="term" value="C:DNA polymerase III complex"/>
    <property type="evidence" value="ECO:0007669"/>
    <property type="project" value="InterPro"/>
</dbReference>
<sequence>MAYVALYRQWRPQDFDALVGQKAVKTTLKNALASGKIAHAYLFSGPRGTGKTSMARILAKALNCEQGPTAEPCGQCGNCQRIVQGTSLDVIEIDAASNTSVDNIRDLREQVAFTPAESRYKVYIIDEVHMLSTGAFNALLKTLEEPPAHAVFILATTDPQKVPATIQSRCQRFEFRRVTVDEIAEHLAMVAAGSGIEADADALRLIAIQAEGGMRDALSLLDQCGVMGKRVTVATVREVLGIVGREALHELTEAIGRRQLPQALATLNLLLEQGKDVKQVLTELIEYLRALVLYLAVPDYEEIYLTDAKEALAELAPLFGRDRLLAAEERLHSAIQELRGSMRPRITAELCLLDLCRVEGSTLAALSARIEQLERQMAGGVMPVYQQTPVNAQSAPAVAVQQPIVQEYAAPAAQQPIAQQAPAAEQVQAAKAAPAKKPAVKAQPQPAADTLAAAVNAAPKPKSARVQQTEEYAGDFAAGEDFWKQALEIMKAEKKNSMVSCAKNGRVFSFANNILQVAFKAPFLADRMNKDDYRKAFEEILLRLARREIRLEAVIEGKAKLPQKPVKQQEVQQSPESETQNLQAAQLPENLRKAFNALGGSVTDISDQ</sequence>
<evidence type="ECO:0000256" key="1">
    <source>
        <dbReference type="ARBA" id="ARBA00006360"/>
    </source>
</evidence>
<feature type="domain" description="AAA+ ATPase" evidence="13">
    <location>
        <begin position="37"/>
        <end position="185"/>
    </location>
</feature>
<dbReference type="Gene3D" id="1.20.272.10">
    <property type="match status" value="1"/>
</dbReference>